<comment type="caution">
    <text evidence="1">The sequence shown here is derived from an EMBL/GenBank/DDBJ whole genome shotgun (WGS) entry which is preliminary data.</text>
</comment>
<dbReference type="PANTHER" id="PTHR15615:SF108">
    <property type="entry name" value="PROTEIN CNPPD1"/>
    <property type="match status" value="1"/>
</dbReference>
<gene>
    <name evidence="1" type="ORF">M0812_25801</name>
</gene>
<reference evidence="1" key="1">
    <citation type="submission" date="2022-08" db="EMBL/GenBank/DDBJ databases">
        <title>Novel sulphate-reducing endosymbionts in the free-living metamonad Anaeramoeba.</title>
        <authorList>
            <person name="Jerlstrom-Hultqvist J."/>
            <person name="Cepicka I."/>
            <person name="Gallot-Lavallee L."/>
            <person name="Salas-Leiva D."/>
            <person name="Curtis B.A."/>
            <person name="Zahonova K."/>
            <person name="Pipaliya S."/>
            <person name="Dacks J."/>
            <person name="Roger A.J."/>
        </authorList>
    </citation>
    <scope>NUCLEOTIDE SEQUENCE</scope>
    <source>
        <strain evidence="1">Busselton2</strain>
    </source>
</reference>
<dbReference type="Gene3D" id="1.10.472.10">
    <property type="entry name" value="Cyclin-like"/>
    <property type="match status" value="1"/>
</dbReference>
<dbReference type="PANTHER" id="PTHR15615">
    <property type="match status" value="1"/>
</dbReference>
<dbReference type="EMBL" id="JANTQA010000060">
    <property type="protein sequence ID" value="KAJ3428169.1"/>
    <property type="molecule type" value="Genomic_DNA"/>
</dbReference>
<sequence length="333" mass="40146">MNNFYVKQQSVYEFWVGFMQHTKHKDKNIKLEQLQIFDNSCGDFDFLKTTIMKIICQCPCSYESLIHSVELMRRIVILNKGLEITPTNCLYFLITSIMVSSKFCDDICYDNQSYSQILEISLELMNELEVAFLFSINWNLVLDEGEFEDTLDIIYKKQYHLFYPYTIQKVKTTKRKKEIFKKQRISSQELTREDESYLKERNEIINLSPDVIKRNSYNNHGSEKKIVNRKMERDTPVTKHRINNSPQYYQERTQPRSMITKPIHHTNVILDIPIDYKIENYNTIDESFDHYKNNIRKRDIPQNYFQEQGVHKKGFKRQFVPKKNQYYLPNQYY</sequence>
<dbReference type="Pfam" id="PF08613">
    <property type="entry name" value="Cyclin"/>
    <property type="match status" value="1"/>
</dbReference>
<protein>
    <recommendedName>
        <fullName evidence="3">Cyclin N-terminal domain-containing protein</fullName>
    </recommendedName>
</protein>
<dbReference type="InterPro" id="IPR013922">
    <property type="entry name" value="Cyclin_PHO80-like"/>
</dbReference>
<organism evidence="1 2">
    <name type="scientific">Anaeramoeba flamelloides</name>
    <dbReference type="NCBI Taxonomy" id="1746091"/>
    <lineage>
        <taxon>Eukaryota</taxon>
        <taxon>Metamonada</taxon>
        <taxon>Anaeramoebidae</taxon>
        <taxon>Anaeramoeba</taxon>
    </lineage>
</organism>
<name>A0AAV7YL57_9EUKA</name>
<dbReference type="Proteomes" id="UP001146793">
    <property type="component" value="Unassembled WGS sequence"/>
</dbReference>
<dbReference type="InterPro" id="IPR036915">
    <property type="entry name" value="Cyclin-like_sf"/>
</dbReference>
<evidence type="ECO:0008006" key="3">
    <source>
        <dbReference type="Google" id="ProtNLM"/>
    </source>
</evidence>
<dbReference type="GO" id="GO:0019901">
    <property type="term" value="F:protein kinase binding"/>
    <property type="evidence" value="ECO:0007669"/>
    <property type="project" value="InterPro"/>
</dbReference>
<accession>A0AAV7YL57</accession>
<evidence type="ECO:0000313" key="1">
    <source>
        <dbReference type="EMBL" id="KAJ3428169.1"/>
    </source>
</evidence>
<dbReference type="AlphaFoldDB" id="A0AAV7YL57"/>
<evidence type="ECO:0000313" key="2">
    <source>
        <dbReference type="Proteomes" id="UP001146793"/>
    </source>
</evidence>
<proteinExistence type="predicted"/>
<dbReference type="SUPFAM" id="SSF47954">
    <property type="entry name" value="Cyclin-like"/>
    <property type="match status" value="1"/>
</dbReference>